<dbReference type="PANTHER" id="PTHR33055:SF16">
    <property type="entry name" value="TRANSPOSASE FOR INSERTION SEQUENCE ELEMENT IS1547"/>
    <property type="match status" value="1"/>
</dbReference>
<dbReference type="InterPro" id="IPR047650">
    <property type="entry name" value="Transpos_IS110"/>
</dbReference>
<dbReference type="OrthoDB" id="4337860at2"/>
<dbReference type="Pfam" id="PF01548">
    <property type="entry name" value="DEDD_Tnp_IS110"/>
    <property type="match status" value="1"/>
</dbReference>
<keyword evidence="4" id="KW-1185">Reference proteome</keyword>
<dbReference type="CDD" id="cd00093">
    <property type="entry name" value="HTH_XRE"/>
    <property type="match status" value="1"/>
</dbReference>
<dbReference type="Pfam" id="PF01381">
    <property type="entry name" value="HTH_3"/>
    <property type="match status" value="1"/>
</dbReference>
<name>A0A344UQ01_9ACTN</name>
<dbReference type="GO" id="GO:0003677">
    <property type="term" value="F:DNA binding"/>
    <property type="evidence" value="ECO:0007669"/>
    <property type="project" value="InterPro"/>
</dbReference>
<dbReference type="KEGG" id="acij:JS278_00152"/>
<dbReference type="GO" id="GO:0004803">
    <property type="term" value="F:transposase activity"/>
    <property type="evidence" value="ECO:0007669"/>
    <property type="project" value="InterPro"/>
</dbReference>
<dbReference type="AlphaFoldDB" id="A0A344UQ01"/>
<reference evidence="2 4" key="1">
    <citation type="submission" date="2017-12" db="EMBL/GenBank/DDBJ databases">
        <title>The whole genome sequence of the Acidipropionibacterium virtanenii sp. nov. type strain JS278.</title>
        <authorList>
            <person name="Laine P."/>
            <person name="Deptula P."/>
            <person name="Varmanen P."/>
            <person name="Auvinen P."/>
        </authorList>
    </citation>
    <scope>NUCLEOTIDE SEQUENCE [LARGE SCALE GENOMIC DNA]</scope>
    <source>
        <strain evidence="2 4">JS278</strain>
    </source>
</reference>
<dbReference type="KEGG" id="acij:JS278_02110"/>
<evidence type="ECO:0000259" key="1">
    <source>
        <dbReference type="PROSITE" id="PS50943"/>
    </source>
</evidence>
<dbReference type="EMBL" id="CP025198">
    <property type="protein sequence ID" value="AXE37349.1"/>
    <property type="molecule type" value="Genomic_DNA"/>
</dbReference>
<dbReference type="Pfam" id="PF02371">
    <property type="entry name" value="Transposase_20"/>
    <property type="match status" value="1"/>
</dbReference>
<protein>
    <recommendedName>
        <fullName evidence="1">HTH cro/C1-type domain-containing protein</fullName>
    </recommendedName>
</protein>
<gene>
    <name evidence="2" type="ORF">JS278_00152</name>
    <name evidence="3" type="ORF">JS278_02110</name>
</gene>
<organism evidence="2 4">
    <name type="scientific">Acidipropionibacterium virtanenii</name>
    <dbReference type="NCBI Taxonomy" id="2057246"/>
    <lineage>
        <taxon>Bacteria</taxon>
        <taxon>Bacillati</taxon>
        <taxon>Actinomycetota</taxon>
        <taxon>Actinomycetes</taxon>
        <taxon>Propionibacteriales</taxon>
        <taxon>Propionibacteriaceae</taxon>
        <taxon>Acidipropionibacterium</taxon>
    </lineage>
</organism>
<dbReference type="InterPro" id="IPR003346">
    <property type="entry name" value="Transposase_20"/>
</dbReference>
<dbReference type="InterPro" id="IPR002525">
    <property type="entry name" value="Transp_IS110-like_N"/>
</dbReference>
<dbReference type="EMBL" id="CP025198">
    <property type="protein sequence ID" value="AXE39262.1"/>
    <property type="molecule type" value="Genomic_DNA"/>
</dbReference>
<dbReference type="InterPro" id="IPR001387">
    <property type="entry name" value="Cro/C1-type_HTH"/>
</dbReference>
<accession>A0A344UQ01</accession>
<dbReference type="NCBIfam" id="NF033542">
    <property type="entry name" value="transpos_IS110"/>
    <property type="match status" value="1"/>
</dbReference>
<dbReference type="PROSITE" id="PS50943">
    <property type="entry name" value="HTH_CROC1"/>
    <property type="match status" value="1"/>
</dbReference>
<dbReference type="RefSeq" id="WP_114045165.1">
    <property type="nucleotide sequence ID" value="NZ_CP025198.1"/>
</dbReference>
<dbReference type="GO" id="GO:0006313">
    <property type="term" value="P:DNA transposition"/>
    <property type="evidence" value="ECO:0007669"/>
    <property type="project" value="InterPro"/>
</dbReference>
<evidence type="ECO:0000313" key="3">
    <source>
        <dbReference type="EMBL" id="AXE39262.1"/>
    </source>
</evidence>
<evidence type="ECO:0000313" key="4">
    <source>
        <dbReference type="Proteomes" id="UP000251995"/>
    </source>
</evidence>
<dbReference type="SUPFAM" id="SSF47413">
    <property type="entry name" value="lambda repressor-like DNA-binding domains"/>
    <property type="match status" value="1"/>
</dbReference>
<dbReference type="InterPro" id="IPR010982">
    <property type="entry name" value="Lambda_DNA-bd_dom_sf"/>
</dbReference>
<sequence>MSADVPVQPLPVVAGVDTHSETHYAAVISVTGQELGAVEFQTTESGYRALEAWITSLGPLLRVGVEGTGSYGAGLTRHLQKDGITVQEVLRPARRLRRMKGKSDKIDAYAAARTALSQVAPVVPKAGDGPVEALRVTMMAYRSAVKAHTAAGAQIGSVLVTAPEEMRARYRGMSGEPLVRALAAARQRAGEDEVARATRTTLTRLARRSQFLADQSQAAEDDLKRLVTQINPGLLQARGVGPVTAAQLLITAGDNPERITTEAGFAALCGTNPVPASSGRTTRHRLNKSGDRQANWALQMIVENRLSNDHRTIGYQTRRIREGKTKTEINRCLKRAVAREMHHLIVHPRPPVDVTDLGPRRKALNITQLQAADHMRVSNATLSRLERGKTFAPDLYHQYTHWLTELENPQQTS</sequence>
<dbReference type="Proteomes" id="UP000251995">
    <property type="component" value="Chromosome"/>
</dbReference>
<evidence type="ECO:0000313" key="2">
    <source>
        <dbReference type="EMBL" id="AXE37349.1"/>
    </source>
</evidence>
<feature type="domain" description="HTH cro/C1-type" evidence="1">
    <location>
        <begin position="361"/>
        <end position="390"/>
    </location>
</feature>
<dbReference type="PANTHER" id="PTHR33055">
    <property type="entry name" value="TRANSPOSASE FOR INSERTION SEQUENCE ELEMENT IS1111A"/>
    <property type="match status" value="1"/>
</dbReference>
<proteinExistence type="predicted"/>